<keyword evidence="3 8" id="KW-1134">Transmembrane beta strand</keyword>
<dbReference type="EMBL" id="JAVNWW010000001">
    <property type="protein sequence ID" value="MDU0807522.1"/>
    <property type="molecule type" value="Genomic_DNA"/>
</dbReference>
<dbReference type="Pfam" id="PF07715">
    <property type="entry name" value="Plug"/>
    <property type="match status" value="1"/>
</dbReference>
<dbReference type="InterPro" id="IPR037066">
    <property type="entry name" value="Plug_dom_sf"/>
</dbReference>
<feature type="domain" description="TonB-dependent receptor-like beta-barrel" evidence="11">
    <location>
        <begin position="231"/>
        <end position="619"/>
    </location>
</feature>
<keyword evidence="2 8" id="KW-0813">Transport</keyword>
<evidence type="ECO:0000256" key="5">
    <source>
        <dbReference type="ARBA" id="ARBA00023077"/>
    </source>
</evidence>
<dbReference type="RefSeq" id="WP_315577321.1">
    <property type="nucleotide sequence ID" value="NZ_JARDXH010000007.1"/>
</dbReference>
<evidence type="ECO:0000256" key="8">
    <source>
        <dbReference type="PROSITE-ProRule" id="PRU01360"/>
    </source>
</evidence>
<evidence type="ECO:0000256" key="4">
    <source>
        <dbReference type="ARBA" id="ARBA00022692"/>
    </source>
</evidence>
<dbReference type="PANTHER" id="PTHR30069">
    <property type="entry name" value="TONB-DEPENDENT OUTER MEMBRANE RECEPTOR"/>
    <property type="match status" value="1"/>
</dbReference>
<evidence type="ECO:0000256" key="1">
    <source>
        <dbReference type="ARBA" id="ARBA00004571"/>
    </source>
</evidence>
<dbReference type="CDD" id="cd01347">
    <property type="entry name" value="ligand_gated_channel"/>
    <property type="match status" value="1"/>
</dbReference>
<dbReference type="InterPro" id="IPR000531">
    <property type="entry name" value="Beta-barrel_TonB"/>
</dbReference>
<evidence type="ECO:0000256" key="7">
    <source>
        <dbReference type="ARBA" id="ARBA00023237"/>
    </source>
</evidence>
<gene>
    <name evidence="13" type="ORF">PQG45_00580</name>
</gene>
<dbReference type="Gene3D" id="2.40.170.20">
    <property type="entry name" value="TonB-dependent receptor, beta-barrel domain"/>
    <property type="match status" value="1"/>
</dbReference>
<dbReference type="PANTHER" id="PTHR30069:SF50">
    <property type="entry name" value="TONB-DEPENDENT RECEPTOR HI_1217-RELATED"/>
    <property type="match status" value="1"/>
</dbReference>
<dbReference type="Gene3D" id="2.170.130.10">
    <property type="entry name" value="TonB-dependent receptor, plug domain"/>
    <property type="match status" value="1"/>
</dbReference>
<name>A0ABU3TPB5_9BACT</name>
<evidence type="ECO:0000259" key="11">
    <source>
        <dbReference type="Pfam" id="PF00593"/>
    </source>
</evidence>
<comment type="caution">
    <text evidence="13">The sequence shown here is derived from an EMBL/GenBank/DDBJ whole genome shotgun (WGS) entry which is preliminary data.</text>
</comment>
<protein>
    <submittedName>
        <fullName evidence="13">TonB-dependent receptor</fullName>
    </submittedName>
</protein>
<organism evidence="13 14">
    <name type="scientific">Aquirufa regiilacus</name>
    <dbReference type="NCBI Taxonomy" id="3024868"/>
    <lineage>
        <taxon>Bacteria</taxon>
        <taxon>Pseudomonadati</taxon>
        <taxon>Bacteroidota</taxon>
        <taxon>Cytophagia</taxon>
        <taxon>Cytophagales</taxon>
        <taxon>Flectobacillaceae</taxon>
        <taxon>Aquirufa</taxon>
    </lineage>
</organism>
<keyword evidence="6 8" id="KW-0472">Membrane</keyword>
<evidence type="ECO:0000256" key="2">
    <source>
        <dbReference type="ARBA" id="ARBA00022448"/>
    </source>
</evidence>
<evidence type="ECO:0000256" key="10">
    <source>
        <dbReference type="SAM" id="SignalP"/>
    </source>
</evidence>
<dbReference type="SUPFAM" id="SSF56935">
    <property type="entry name" value="Porins"/>
    <property type="match status" value="1"/>
</dbReference>
<dbReference type="InterPro" id="IPR039426">
    <property type="entry name" value="TonB-dep_rcpt-like"/>
</dbReference>
<dbReference type="InterPro" id="IPR036942">
    <property type="entry name" value="Beta-barrel_TonB_sf"/>
</dbReference>
<reference evidence="13 14" key="1">
    <citation type="submission" date="2023-09" db="EMBL/GenBank/DDBJ databases">
        <title>Aquirufa genomes.</title>
        <authorList>
            <person name="Pitt A."/>
        </authorList>
    </citation>
    <scope>NUCLEOTIDE SEQUENCE [LARGE SCALE GENOMIC DNA]</scope>
    <source>
        <strain evidence="13 14">LEOWEIH-7C</strain>
    </source>
</reference>
<keyword evidence="5 9" id="KW-0798">TonB box</keyword>
<dbReference type="PROSITE" id="PS52016">
    <property type="entry name" value="TONB_DEPENDENT_REC_3"/>
    <property type="match status" value="1"/>
</dbReference>
<keyword evidence="7 8" id="KW-0998">Cell outer membrane</keyword>
<evidence type="ECO:0000256" key="3">
    <source>
        <dbReference type="ARBA" id="ARBA00022452"/>
    </source>
</evidence>
<evidence type="ECO:0000313" key="14">
    <source>
        <dbReference type="Proteomes" id="UP001249959"/>
    </source>
</evidence>
<dbReference type="PROSITE" id="PS51257">
    <property type="entry name" value="PROKAR_LIPOPROTEIN"/>
    <property type="match status" value="1"/>
</dbReference>
<dbReference type="Pfam" id="PF00593">
    <property type="entry name" value="TonB_dep_Rec_b-barrel"/>
    <property type="match status" value="1"/>
</dbReference>
<keyword evidence="14" id="KW-1185">Reference proteome</keyword>
<proteinExistence type="inferred from homology"/>
<evidence type="ECO:0000256" key="9">
    <source>
        <dbReference type="RuleBase" id="RU003357"/>
    </source>
</evidence>
<feature type="domain" description="TonB-dependent receptor plug" evidence="12">
    <location>
        <begin position="48"/>
        <end position="156"/>
    </location>
</feature>
<accession>A0ABU3TPB5</accession>
<keyword evidence="4 8" id="KW-0812">Transmembrane</keyword>
<comment type="subcellular location">
    <subcellularLocation>
        <location evidence="1 8">Cell outer membrane</location>
        <topology evidence="1 8">Multi-pass membrane protein</topology>
    </subcellularLocation>
</comment>
<keyword evidence="10" id="KW-0732">Signal</keyword>
<keyword evidence="13" id="KW-0675">Receptor</keyword>
<evidence type="ECO:0000256" key="6">
    <source>
        <dbReference type="ARBA" id="ARBA00023136"/>
    </source>
</evidence>
<comment type="similarity">
    <text evidence="8 9">Belongs to the TonB-dependent receptor family.</text>
</comment>
<feature type="chain" id="PRO_5047298031" evidence="10">
    <location>
        <begin position="23"/>
        <end position="646"/>
    </location>
</feature>
<dbReference type="InterPro" id="IPR012910">
    <property type="entry name" value="Plug_dom"/>
</dbReference>
<feature type="signal peptide" evidence="10">
    <location>
        <begin position="1"/>
        <end position="22"/>
    </location>
</feature>
<evidence type="ECO:0000259" key="12">
    <source>
        <dbReference type="Pfam" id="PF07715"/>
    </source>
</evidence>
<evidence type="ECO:0000313" key="13">
    <source>
        <dbReference type="EMBL" id="MDU0807522.1"/>
    </source>
</evidence>
<sequence length="646" mass="72541">MFNIRLTLITAFSFACLPSLYAAKTAIRLDSLLTEVQVKASKYPSKLAQTGKVITVISQEQIQRSIGKNLGELLQESVGISIVGARSAPGSNQEVYVRGANTGNVLLLIDGFPANDPSHISSVLDWNLIDLGSLERIEIMKGGQSTLYGSDAMAGVINLVTRKSGTSISLHGGGLGTHAEAFQIQKTIKKLHLGLGLKNFQTQGFSAAANQEEKDGMGQQNIRVNVGSTVGKHSDWDLYYQSEFYRADLDGGPMIDERDYTAKASNHAFRAQFHRQFVRGDLFVRVFQDITHRFFRNDSTDIPANAYSNYSESAYVGLNQGAESYVKWRLPASIQTVAGVEYRNQATTQTDFSISGYGRYDSPALAASLANIQLVAGYLTFEKHQADAWGLELGGRLSNHSLYGTNFTYHVNPYAYVWPKGKLFANYYSSFKAPSLYQLYSPYGNQALQAEYGKTLEAGFEQQLEKFTVRLVAFQQDVQDGIIFQSIMEEPYGRYMNVAKQNTKGLELEARYAWKGFSTELAYTYLDGQMNQVINGKDSTFSSLIRRPKHQVSLRLNQQLTKRWSASIYTQYVGERTDYYYDDASYQTQDVTLGRYVWTELQSTYSFHKHWRLQALMKNVLNQRPVEQYGYSGQPRNVQLSLLGTF</sequence>
<dbReference type="Proteomes" id="UP001249959">
    <property type="component" value="Unassembled WGS sequence"/>
</dbReference>